<dbReference type="AlphaFoldDB" id="A0A2L0FAF1"/>
<keyword evidence="1" id="KW-1133">Transmembrane helix</keyword>
<proteinExistence type="predicted"/>
<gene>
    <name evidence="3" type="ORF">SOCE26_101140</name>
</gene>
<evidence type="ECO:0000313" key="3">
    <source>
        <dbReference type="EMBL" id="AUX48576.1"/>
    </source>
</evidence>
<dbReference type="Proteomes" id="UP000238348">
    <property type="component" value="Chromosome"/>
</dbReference>
<organism evidence="3 4">
    <name type="scientific">Sorangium cellulosum</name>
    <name type="common">Polyangium cellulosum</name>
    <dbReference type="NCBI Taxonomy" id="56"/>
    <lineage>
        <taxon>Bacteria</taxon>
        <taxon>Pseudomonadati</taxon>
        <taxon>Myxococcota</taxon>
        <taxon>Polyangia</taxon>
        <taxon>Polyangiales</taxon>
        <taxon>Polyangiaceae</taxon>
        <taxon>Sorangium</taxon>
    </lineage>
</organism>
<sequence>MYDVRVEDIVAERELVFRESGSELDQPVVVRLGRPHLGEHAPNYTIYYEIQGPGDALYTYFAAGVDSMQALVLVFVAVNAHLDRLKQGGRLSWLDAEDLGFPTGC</sequence>
<evidence type="ECO:0000313" key="4">
    <source>
        <dbReference type="Proteomes" id="UP000238348"/>
    </source>
</evidence>
<dbReference type="InterPro" id="IPR054241">
    <property type="entry name" value="DUF6968"/>
</dbReference>
<reference evidence="3 4" key="1">
    <citation type="submission" date="2015-09" db="EMBL/GenBank/DDBJ databases">
        <title>Sorangium comparison.</title>
        <authorList>
            <person name="Zaburannyi N."/>
            <person name="Bunk B."/>
            <person name="Overmann J."/>
            <person name="Mueller R."/>
        </authorList>
    </citation>
    <scope>NUCLEOTIDE SEQUENCE [LARGE SCALE GENOMIC DNA]</scope>
    <source>
        <strain evidence="3 4">So ce26</strain>
    </source>
</reference>
<accession>A0A2L0FAF1</accession>
<feature type="transmembrane region" description="Helical" evidence="1">
    <location>
        <begin position="57"/>
        <end position="82"/>
    </location>
</feature>
<protein>
    <recommendedName>
        <fullName evidence="2">DUF6968 domain-containing protein</fullName>
    </recommendedName>
</protein>
<keyword evidence="1" id="KW-0812">Transmembrane</keyword>
<name>A0A2L0FAF1_SORCE</name>
<evidence type="ECO:0000256" key="1">
    <source>
        <dbReference type="SAM" id="Phobius"/>
    </source>
</evidence>
<feature type="domain" description="DUF6968" evidence="2">
    <location>
        <begin position="11"/>
        <end position="102"/>
    </location>
</feature>
<keyword evidence="1" id="KW-0472">Membrane</keyword>
<dbReference type="Pfam" id="PF22302">
    <property type="entry name" value="DUF6968"/>
    <property type="match status" value="1"/>
</dbReference>
<evidence type="ECO:0000259" key="2">
    <source>
        <dbReference type="Pfam" id="PF22302"/>
    </source>
</evidence>
<dbReference type="EMBL" id="CP012673">
    <property type="protein sequence ID" value="AUX48576.1"/>
    <property type="molecule type" value="Genomic_DNA"/>
</dbReference>